<dbReference type="Proteomes" id="UP001501706">
    <property type="component" value="Unassembled WGS sequence"/>
</dbReference>
<evidence type="ECO:0000259" key="7">
    <source>
        <dbReference type="Pfam" id="PF07195"/>
    </source>
</evidence>
<dbReference type="InterPro" id="IPR010809">
    <property type="entry name" value="FliD_C"/>
</dbReference>
<proteinExistence type="inferred from homology"/>
<protein>
    <recommendedName>
        <fullName evidence="5">Flagellar hook-associated protein 2</fullName>
        <shortName evidence="5">HAP2</shortName>
    </recommendedName>
    <alternativeName>
        <fullName evidence="5">Flagellar cap protein</fullName>
    </alternativeName>
</protein>
<dbReference type="InterPro" id="IPR040026">
    <property type="entry name" value="FliD"/>
</dbReference>
<dbReference type="PANTHER" id="PTHR30288:SF0">
    <property type="entry name" value="FLAGELLAR HOOK-ASSOCIATED PROTEIN 2"/>
    <property type="match status" value="1"/>
</dbReference>
<keyword evidence="8" id="KW-0282">Flagellum</keyword>
<dbReference type="InterPro" id="IPR003481">
    <property type="entry name" value="FliD_N"/>
</dbReference>
<keyword evidence="3" id="KW-0175">Coiled coil</keyword>
<accession>A0ABN1BB41</accession>
<evidence type="ECO:0000256" key="5">
    <source>
        <dbReference type="RuleBase" id="RU362066"/>
    </source>
</evidence>
<evidence type="ECO:0000313" key="9">
    <source>
        <dbReference type="Proteomes" id="UP001501706"/>
    </source>
</evidence>
<name>A0ABN1BB41_9BURK</name>
<sequence>MASVGSALGVGSGLELSTLLTNLMAAEKVPLTKLQAQATSAQTKISALGQLKSSLSSLLTAASGLTPEKFTGLVGSSSDSSVAFITADNKAGKISHKLDVTSLAQAEKAVSGALANDAQLNAGTLTFKLGKVENGSFVAGEAEAKSIVIDATNNTLSGLRDAINKAEMGVTASLVTDGSGSRLVLTSTTTGAANAFQVTSSDSGAGGTRSLDFFDYDPATAPSYSSGGSPAGMSRLQAGADAQFKLDGMEVTSATNTVTSVLDGVTITLQKSGTTTIATNPSPSGGAAALQSLVTAYNSFLNVAAALSANAPSETRGKAGTTGPLAGDGLVRDLTARMRNEVFSPMQGATGPYTTLASLGVGFDQDGALTLDTDKFNKAMAADPSAVSRLFTPKPFGEGSQSLVERFTAQLSPYTDSKGVIDSRTDGLKSTIKTLETQQNQMSNRLEQIEARYRQQFTALDSLLTQLNNTGSFLTQQIEALKNLNK</sequence>
<gene>
    <name evidence="8" type="primary">fliD</name>
    <name evidence="8" type="ORF">GCM10009097_07410</name>
</gene>
<dbReference type="RefSeq" id="WP_087841496.1">
    <property type="nucleotide sequence ID" value="NZ_BAAAEN010000002.1"/>
</dbReference>
<feature type="domain" description="Flagellar hook-associated protein 2 N-terminal" evidence="6">
    <location>
        <begin position="12"/>
        <end position="106"/>
    </location>
</feature>
<dbReference type="Pfam" id="PF07195">
    <property type="entry name" value="FliD_C"/>
    <property type="match status" value="1"/>
</dbReference>
<keyword evidence="9" id="KW-1185">Reference proteome</keyword>
<comment type="function">
    <text evidence="5">Required for morphogenesis and for the elongation of the flagellar filament by facilitating polymerization of the flagellin monomers at the tip of growing filament. Forms a capping structure, which prevents flagellin subunits (transported through the central channel of the flagellum) from leaking out without polymerization at the distal end.</text>
</comment>
<evidence type="ECO:0000256" key="1">
    <source>
        <dbReference type="ARBA" id="ARBA00009764"/>
    </source>
</evidence>
<comment type="similarity">
    <text evidence="1 5">Belongs to the FliD family.</text>
</comment>
<reference evidence="8 9" key="1">
    <citation type="journal article" date="2019" name="Int. J. Syst. Evol. Microbiol.">
        <title>The Global Catalogue of Microorganisms (GCM) 10K type strain sequencing project: providing services to taxonomists for standard genome sequencing and annotation.</title>
        <authorList>
            <consortium name="The Broad Institute Genomics Platform"/>
            <consortium name="The Broad Institute Genome Sequencing Center for Infectious Disease"/>
            <person name="Wu L."/>
            <person name="Ma J."/>
        </authorList>
    </citation>
    <scope>NUCLEOTIDE SEQUENCE [LARGE SCALE GENOMIC DNA]</scope>
    <source>
        <strain evidence="8 9">JCM 14330</strain>
    </source>
</reference>
<evidence type="ECO:0000259" key="6">
    <source>
        <dbReference type="Pfam" id="PF02465"/>
    </source>
</evidence>
<feature type="domain" description="Flagellar hook-associated protein 2 C-terminal" evidence="7">
    <location>
        <begin position="239"/>
        <end position="469"/>
    </location>
</feature>
<keyword evidence="8" id="KW-0969">Cilium</keyword>
<dbReference type="EMBL" id="BAAAEN010000002">
    <property type="protein sequence ID" value="GAA0494028.1"/>
    <property type="molecule type" value="Genomic_DNA"/>
</dbReference>
<evidence type="ECO:0000256" key="3">
    <source>
        <dbReference type="ARBA" id="ARBA00023054"/>
    </source>
</evidence>
<organism evidence="8 9">
    <name type="scientific">Pigmentiphaga daeguensis</name>
    <dbReference type="NCBI Taxonomy" id="414049"/>
    <lineage>
        <taxon>Bacteria</taxon>
        <taxon>Pseudomonadati</taxon>
        <taxon>Pseudomonadota</taxon>
        <taxon>Betaproteobacteria</taxon>
        <taxon>Burkholderiales</taxon>
        <taxon>Alcaligenaceae</taxon>
        <taxon>Pigmentiphaga</taxon>
    </lineage>
</organism>
<comment type="subcellular location">
    <subcellularLocation>
        <location evidence="5">Secreted</location>
    </subcellularLocation>
    <subcellularLocation>
        <location evidence="5">Bacterial flagellum</location>
    </subcellularLocation>
</comment>
<evidence type="ECO:0000313" key="8">
    <source>
        <dbReference type="EMBL" id="GAA0494028.1"/>
    </source>
</evidence>
<keyword evidence="8" id="KW-0966">Cell projection</keyword>
<keyword evidence="5" id="KW-0964">Secreted</keyword>
<comment type="caution">
    <text evidence="8">The sequence shown here is derived from an EMBL/GenBank/DDBJ whole genome shotgun (WGS) entry which is preliminary data.</text>
</comment>
<evidence type="ECO:0000256" key="2">
    <source>
        <dbReference type="ARBA" id="ARBA00011255"/>
    </source>
</evidence>
<keyword evidence="4 5" id="KW-0975">Bacterial flagellum</keyword>
<comment type="subunit">
    <text evidence="2 5">Homopentamer.</text>
</comment>
<evidence type="ECO:0000256" key="4">
    <source>
        <dbReference type="ARBA" id="ARBA00023143"/>
    </source>
</evidence>
<dbReference type="Pfam" id="PF02465">
    <property type="entry name" value="FliD_N"/>
    <property type="match status" value="1"/>
</dbReference>
<dbReference type="PANTHER" id="PTHR30288">
    <property type="entry name" value="FLAGELLAR CAP/ASSEMBLY PROTEIN FLID"/>
    <property type="match status" value="1"/>
</dbReference>